<dbReference type="PANTHER" id="PTHR37231:SF2">
    <property type="entry name" value="EXPRESSED PROTEIN"/>
    <property type="match status" value="1"/>
</dbReference>
<reference evidence="2" key="1">
    <citation type="submission" date="2021-01" db="EMBL/GenBank/DDBJ databases">
        <authorList>
            <person name="Corre E."/>
            <person name="Pelletier E."/>
            <person name="Niang G."/>
            <person name="Scheremetjew M."/>
            <person name="Finn R."/>
            <person name="Kale V."/>
            <person name="Holt S."/>
            <person name="Cochrane G."/>
            <person name="Meng A."/>
            <person name="Brown T."/>
            <person name="Cohen L."/>
        </authorList>
    </citation>
    <scope>NUCLEOTIDE SEQUENCE</scope>
    <source>
        <strain evidence="2">Clade-D-RCC2572</strain>
    </source>
</reference>
<dbReference type="AlphaFoldDB" id="A0A7S0KC49"/>
<protein>
    <submittedName>
        <fullName evidence="2">Uncharacterized protein</fullName>
    </submittedName>
</protein>
<feature type="transmembrane region" description="Helical" evidence="1">
    <location>
        <begin position="69"/>
        <end position="89"/>
    </location>
</feature>
<name>A0A7S0KC49_9CHLO</name>
<dbReference type="PANTHER" id="PTHR37231">
    <property type="entry name" value="EXPRESSED PROTEIN"/>
    <property type="match status" value="1"/>
</dbReference>
<feature type="transmembrane region" description="Helical" evidence="1">
    <location>
        <begin position="101"/>
        <end position="120"/>
    </location>
</feature>
<gene>
    <name evidence="2" type="ORF">OMED0929_LOCUS64</name>
</gene>
<evidence type="ECO:0000256" key="1">
    <source>
        <dbReference type="SAM" id="Phobius"/>
    </source>
</evidence>
<keyword evidence="1" id="KW-0812">Transmembrane</keyword>
<evidence type="ECO:0000313" key="2">
    <source>
        <dbReference type="EMBL" id="CAD8575181.1"/>
    </source>
</evidence>
<sequence length="180" mass="17749">MLTTSRAPSIAARATTAARLSAPRRAAFAVARASNDKKKGFFEADLVNDLKSVDGGETLDGLASGNVEAVAGVVGLASTVVCGYSLYVLQNTGCGLPPGPFGLVGGLEGISYLVTGGLIVGSAGKKIVTGSGLPAGPGGVLGGAEGIAYLLALYGIFVFVSMGGDLPNAIPTEGGKCFSP</sequence>
<dbReference type="EMBL" id="HBEW01000075">
    <property type="protein sequence ID" value="CAD8575181.1"/>
    <property type="molecule type" value="Transcribed_RNA"/>
</dbReference>
<feature type="transmembrane region" description="Helical" evidence="1">
    <location>
        <begin position="140"/>
        <end position="160"/>
    </location>
</feature>
<accession>A0A7S0KC49</accession>
<keyword evidence="1" id="KW-1133">Transmembrane helix</keyword>
<organism evidence="2">
    <name type="scientific">Ostreococcus mediterraneus</name>
    <dbReference type="NCBI Taxonomy" id="1486918"/>
    <lineage>
        <taxon>Eukaryota</taxon>
        <taxon>Viridiplantae</taxon>
        <taxon>Chlorophyta</taxon>
        <taxon>Mamiellophyceae</taxon>
        <taxon>Mamiellales</taxon>
        <taxon>Bathycoccaceae</taxon>
        <taxon>Ostreococcus</taxon>
    </lineage>
</organism>
<proteinExistence type="predicted"/>
<keyword evidence="1" id="KW-0472">Membrane</keyword>